<evidence type="ECO:0000256" key="1">
    <source>
        <dbReference type="ARBA" id="ARBA00004370"/>
    </source>
</evidence>
<keyword evidence="10" id="KW-1185">Reference proteome</keyword>
<accession>A0AAV5TBG4</accession>
<dbReference type="InterPro" id="IPR006593">
    <property type="entry name" value="Cyt_b561/ferric_Rdtase_TM"/>
</dbReference>
<evidence type="ECO:0000256" key="3">
    <source>
        <dbReference type="ARBA" id="ARBA00022692"/>
    </source>
</evidence>
<reference evidence="9" key="1">
    <citation type="submission" date="2023-10" db="EMBL/GenBank/DDBJ databases">
        <title>Genome assembly of Pristionchus species.</title>
        <authorList>
            <person name="Yoshida K."/>
            <person name="Sommer R.J."/>
        </authorList>
    </citation>
    <scope>NUCLEOTIDE SEQUENCE</scope>
    <source>
        <strain evidence="9">RS0144</strain>
    </source>
</reference>
<evidence type="ECO:0000256" key="6">
    <source>
        <dbReference type="ARBA" id="ARBA00023136"/>
    </source>
</evidence>
<dbReference type="Pfam" id="PF03188">
    <property type="entry name" value="Cytochrom_B561"/>
    <property type="match status" value="1"/>
</dbReference>
<protein>
    <recommendedName>
        <fullName evidence="8">Cytochrome b561 domain-containing protein</fullName>
    </recommendedName>
</protein>
<comment type="caution">
    <text evidence="9">The sequence shown here is derived from an EMBL/GenBank/DDBJ whole genome shotgun (WGS) entry which is preliminary data.</text>
</comment>
<feature type="domain" description="Cytochrome b561" evidence="8">
    <location>
        <begin position="30"/>
        <end position="135"/>
    </location>
</feature>
<dbReference type="Proteomes" id="UP001432027">
    <property type="component" value="Unassembled WGS sequence"/>
</dbReference>
<feature type="transmembrane region" description="Helical" evidence="7">
    <location>
        <begin position="73"/>
        <end position="100"/>
    </location>
</feature>
<evidence type="ECO:0000259" key="8">
    <source>
        <dbReference type="Pfam" id="PF03188"/>
    </source>
</evidence>
<keyword evidence="5 7" id="KW-1133">Transmembrane helix</keyword>
<evidence type="ECO:0000256" key="2">
    <source>
        <dbReference type="ARBA" id="ARBA00022448"/>
    </source>
</evidence>
<feature type="transmembrane region" description="Helical" evidence="7">
    <location>
        <begin position="146"/>
        <end position="169"/>
    </location>
</feature>
<name>A0AAV5TBG4_9BILA</name>
<organism evidence="9 10">
    <name type="scientific">Pristionchus entomophagus</name>
    <dbReference type="NCBI Taxonomy" id="358040"/>
    <lineage>
        <taxon>Eukaryota</taxon>
        <taxon>Metazoa</taxon>
        <taxon>Ecdysozoa</taxon>
        <taxon>Nematoda</taxon>
        <taxon>Chromadorea</taxon>
        <taxon>Rhabditida</taxon>
        <taxon>Rhabditina</taxon>
        <taxon>Diplogasteromorpha</taxon>
        <taxon>Diplogasteroidea</taxon>
        <taxon>Neodiplogasteridae</taxon>
        <taxon>Pristionchus</taxon>
    </lineage>
</organism>
<evidence type="ECO:0000256" key="7">
    <source>
        <dbReference type="SAM" id="Phobius"/>
    </source>
</evidence>
<keyword evidence="6 7" id="KW-0472">Membrane</keyword>
<feature type="non-terminal residue" evidence="9">
    <location>
        <position position="1"/>
    </location>
</feature>
<feature type="transmembrane region" description="Helical" evidence="7">
    <location>
        <begin position="112"/>
        <end position="134"/>
    </location>
</feature>
<feature type="transmembrane region" description="Helical" evidence="7">
    <location>
        <begin position="41"/>
        <end position="61"/>
    </location>
</feature>
<evidence type="ECO:0000256" key="5">
    <source>
        <dbReference type="ARBA" id="ARBA00022989"/>
    </source>
</evidence>
<proteinExistence type="predicted"/>
<dbReference type="AlphaFoldDB" id="A0AAV5TBG4"/>
<gene>
    <name evidence="9" type="ORF">PENTCL1PPCAC_15067</name>
</gene>
<evidence type="ECO:0000313" key="10">
    <source>
        <dbReference type="Proteomes" id="UP001432027"/>
    </source>
</evidence>
<keyword evidence="2" id="KW-0813">Transport</keyword>
<dbReference type="GO" id="GO:0016020">
    <property type="term" value="C:membrane"/>
    <property type="evidence" value="ECO:0007669"/>
    <property type="project" value="UniProtKB-SubCell"/>
</dbReference>
<keyword evidence="3 7" id="KW-0812">Transmembrane</keyword>
<keyword evidence="4" id="KW-0249">Electron transport</keyword>
<dbReference type="EMBL" id="BTSX01000004">
    <property type="protein sequence ID" value="GMS92892.1"/>
    <property type="molecule type" value="Genomic_DNA"/>
</dbReference>
<comment type="subcellular location">
    <subcellularLocation>
        <location evidence="1">Membrane</location>
    </subcellularLocation>
</comment>
<sequence length="173" mass="19636">ITILTRHRQHWTIFAQIFPWNMTFKENEIDQEYYYSNNTHLHLPIVLTFLHVAASLIMSSFESVSFSCDDFLVSMFGVYHCIFAALFIAQLALAFFHCILRPIPHRALAKSAHAVFGASAFLSSMAAVIIGMRISATSSATCSFPMVAFSLFLLFLSCASNIILCFKFYQRRI</sequence>
<evidence type="ECO:0000256" key="4">
    <source>
        <dbReference type="ARBA" id="ARBA00022982"/>
    </source>
</evidence>
<evidence type="ECO:0000313" key="9">
    <source>
        <dbReference type="EMBL" id="GMS92892.1"/>
    </source>
</evidence>